<keyword evidence="4 6" id="KW-0863">Zinc-finger</keyword>
<dbReference type="Gene3D" id="3.30.40.10">
    <property type="entry name" value="Zinc/RING finger domain, C3HC4 (zinc finger)"/>
    <property type="match status" value="1"/>
</dbReference>
<name>A0AAN8UXU9_9MAGN</name>
<evidence type="ECO:0000313" key="9">
    <source>
        <dbReference type="EMBL" id="KAK6924983.1"/>
    </source>
</evidence>
<dbReference type="SUPFAM" id="SSF57850">
    <property type="entry name" value="RING/U-box"/>
    <property type="match status" value="1"/>
</dbReference>
<dbReference type="PROSITE" id="PS50089">
    <property type="entry name" value="ZF_RING_2"/>
    <property type="match status" value="1"/>
</dbReference>
<keyword evidence="10" id="KW-1185">Reference proteome</keyword>
<dbReference type="PANTHER" id="PTHR15710:SF77">
    <property type="entry name" value="RING-H2 FINGER PROTEIN ATL21B"/>
    <property type="match status" value="1"/>
</dbReference>
<dbReference type="GO" id="GO:0016567">
    <property type="term" value="P:protein ubiquitination"/>
    <property type="evidence" value="ECO:0007669"/>
    <property type="project" value="TreeGrafter"/>
</dbReference>
<organism evidence="9 10">
    <name type="scientific">Dillenia turbinata</name>
    <dbReference type="NCBI Taxonomy" id="194707"/>
    <lineage>
        <taxon>Eukaryota</taxon>
        <taxon>Viridiplantae</taxon>
        <taxon>Streptophyta</taxon>
        <taxon>Embryophyta</taxon>
        <taxon>Tracheophyta</taxon>
        <taxon>Spermatophyta</taxon>
        <taxon>Magnoliopsida</taxon>
        <taxon>eudicotyledons</taxon>
        <taxon>Gunneridae</taxon>
        <taxon>Pentapetalae</taxon>
        <taxon>Dilleniales</taxon>
        <taxon>Dilleniaceae</taxon>
        <taxon>Dillenia</taxon>
    </lineage>
</organism>
<protein>
    <recommendedName>
        <fullName evidence="2">RING-type E3 ubiquitin transferase</fullName>
        <ecNumber evidence="2">2.3.2.27</ecNumber>
    </recommendedName>
</protein>
<reference evidence="9 10" key="1">
    <citation type="submission" date="2023-12" db="EMBL/GenBank/DDBJ databases">
        <title>A high-quality genome assembly for Dillenia turbinata (Dilleniales).</title>
        <authorList>
            <person name="Chanderbali A."/>
        </authorList>
    </citation>
    <scope>NUCLEOTIDE SEQUENCE [LARGE SCALE GENOMIC DNA]</scope>
    <source>
        <strain evidence="9">LSX21</strain>
        <tissue evidence="9">Leaf</tissue>
    </source>
</reference>
<keyword evidence="5" id="KW-0862">Zinc</keyword>
<evidence type="ECO:0000256" key="2">
    <source>
        <dbReference type="ARBA" id="ARBA00012483"/>
    </source>
</evidence>
<dbReference type="GO" id="GO:0061630">
    <property type="term" value="F:ubiquitin protein ligase activity"/>
    <property type="evidence" value="ECO:0007669"/>
    <property type="project" value="UniProtKB-EC"/>
</dbReference>
<evidence type="ECO:0000256" key="4">
    <source>
        <dbReference type="ARBA" id="ARBA00022771"/>
    </source>
</evidence>
<evidence type="ECO:0000256" key="5">
    <source>
        <dbReference type="ARBA" id="ARBA00022833"/>
    </source>
</evidence>
<evidence type="ECO:0000313" key="10">
    <source>
        <dbReference type="Proteomes" id="UP001370490"/>
    </source>
</evidence>
<comment type="caution">
    <text evidence="9">The sequence shown here is derived from an EMBL/GenBank/DDBJ whole genome shotgun (WGS) entry which is preliminary data.</text>
</comment>
<dbReference type="SMART" id="SM00184">
    <property type="entry name" value="RING"/>
    <property type="match status" value="1"/>
</dbReference>
<sequence>MFAPIKPSASSSFGYDCLVNLFCPLFQEEEEEEDDVDDESGFYEDSVFVPATRMAIERSEKVKIDESSKCVVCLEEIGLVYEATRMPCSHVFHGNCIVDWLGQTNGCPVCRFNFLISMWSGSVSNHVAHMSADSAESESTCYPSQHLKPIQSASTQLPGQLPIQSAFHIGNSTQSAAHVLSTWADLHVSIPHVWAFQVSRRVLVHVPIQSAIHGIFSQVTRTRYHVGIVCQASIPPVLCSPVSIHTFTMSAPQSSQHSTSASLQVSRTCCTRQHPTCQLFNPVSIPHQQIRPVSRTCVVHVCRLIHVSIPRVGARPVSSHVESRSALQSSQRSTGASSVYSRGHVLPRRHSKLSQRQNPVSSPRLHIQPPQQTRFVHVDIRSHIIIPAFHSDPPGVQVSKAIQSAVRGHVQSSHRHTCCLIVMVSQVSLVIPT</sequence>
<dbReference type="PANTHER" id="PTHR15710">
    <property type="entry name" value="E3 UBIQUITIN-PROTEIN LIGASE PRAJA"/>
    <property type="match status" value="1"/>
</dbReference>
<evidence type="ECO:0000259" key="8">
    <source>
        <dbReference type="PROSITE" id="PS50089"/>
    </source>
</evidence>
<evidence type="ECO:0000256" key="6">
    <source>
        <dbReference type="PROSITE-ProRule" id="PRU00175"/>
    </source>
</evidence>
<feature type="domain" description="RING-type" evidence="8">
    <location>
        <begin position="70"/>
        <end position="111"/>
    </location>
</feature>
<feature type="compositionally biased region" description="Polar residues" evidence="7">
    <location>
        <begin position="325"/>
        <end position="340"/>
    </location>
</feature>
<feature type="region of interest" description="Disordered" evidence="7">
    <location>
        <begin position="318"/>
        <end position="368"/>
    </location>
</feature>
<accession>A0AAN8UXU9</accession>
<dbReference type="GO" id="GO:0008270">
    <property type="term" value="F:zinc ion binding"/>
    <property type="evidence" value="ECO:0007669"/>
    <property type="project" value="UniProtKB-KW"/>
</dbReference>
<proteinExistence type="predicted"/>
<dbReference type="InterPro" id="IPR001841">
    <property type="entry name" value="Znf_RING"/>
</dbReference>
<gene>
    <name evidence="9" type="ORF">RJ641_009309</name>
</gene>
<dbReference type="EC" id="2.3.2.27" evidence="2"/>
<dbReference type="AlphaFoldDB" id="A0AAN8UXU9"/>
<dbReference type="EMBL" id="JBAMMX010000016">
    <property type="protein sequence ID" value="KAK6924983.1"/>
    <property type="molecule type" value="Genomic_DNA"/>
</dbReference>
<keyword evidence="3" id="KW-0479">Metal-binding</keyword>
<dbReference type="Pfam" id="PF13639">
    <property type="entry name" value="zf-RING_2"/>
    <property type="match status" value="1"/>
</dbReference>
<dbReference type="Proteomes" id="UP001370490">
    <property type="component" value="Unassembled WGS sequence"/>
</dbReference>
<evidence type="ECO:0000256" key="1">
    <source>
        <dbReference type="ARBA" id="ARBA00000900"/>
    </source>
</evidence>
<evidence type="ECO:0000256" key="3">
    <source>
        <dbReference type="ARBA" id="ARBA00022723"/>
    </source>
</evidence>
<evidence type="ECO:0000256" key="7">
    <source>
        <dbReference type="SAM" id="MobiDB-lite"/>
    </source>
</evidence>
<dbReference type="InterPro" id="IPR013083">
    <property type="entry name" value="Znf_RING/FYVE/PHD"/>
</dbReference>
<dbReference type="GO" id="GO:0005737">
    <property type="term" value="C:cytoplasm"/>
    <property type="evidence" value="ECO:0007669"/>
    <property type="project" value="TreeGrafter"/>
</dbReference>
<comment type="catalytic activity">
    <reaction evidence="1">
        <text>S-ubiquitinyl-[E2 ubiquitin-conjugating enzyme]-L-cysteine + [acceptor protein]-L-lysine = [E2 ubiquitin-conjugating enzyme]-L-cysteine + N(6)-ubiquitinyl-[acceptor protein]-L-lysine.</text>
        <dbReference type="EC" id="2.3.2.27"/>
    </reaction>
</comment>